<name>A0A255Y7A8_9SPHN</name>
<evidence type="ECO:0000313" key="2">
    <source>
        <dbReference type="Proteomes" id="UP000216991"/>
    </source>
</evidence>
<gene>
    <name evidence="1" type="ORF">CHU93_14905</name>
</gene>
<organism evidence="1 2">
    <name type="scientific">Sandarakinorhabdus cyanobacteriorum</name>
    <dbReference type="NCBI Taxonomy" id="1981098"/>
    <lineage>
        <taxon>Bacteria</taxon>
        <taxon>Pseudomonadati</taxon>
        <taxon>Pseudomonadota</taxon>
        <taxon>Alphaproteobacteria</taxon>
        <taxon>Sphingomonadales</taxon>
        <taxon>Sphingosinicellaceae</taxon>
        <taxon>Sandarakinorhabdus</taxon>
    </lineage>
</organism>
<protein>
    <submittedName>
        <fullName evidence="1">Uncharacterized protein</fullName>
    </submittedName>
</protein>
<reference evidence="1 2" key="1">
    <citation type="submission" date="2017-07" db="EMBL/GenBank/DDBJ databases">
        <title>Sandarakinorhabdus cyanobacteriorum sp. nov., a novel bacterium isolated from cyanobacterial aggregates in a eutrophic lake.</title>
        <authorList>
            <person name="Cai H."/>
        </authorList>
    </citation>
    <scope>NUCLEOTIDE SEQUENCE [LARGE SCALE GENOMIC DNA]</scope>
    <source>
        <strain evidence="1 2">TH057</strain>
    </source>
</reference>
<accession>A0A255Y7A8</accession>
<keyword evidence="2" id="KW-1185">Reference proteome</keyword>
<comment type="caution">
    <text evidence="1">The sequence shown here is derived from an EMBL/GenBank/DDBJ whole genome shotgun (WGS) entry which is preliminary data.</text>
</comment>
<evidence type="ECO:0000313" key="1">
    <source>
        <dbReference type="EMBL" id="OYQ25112.1"/>
    </source>
</evidence>
<dbReference type="EMBL" id="NOXT01000123">
    <property type="protein sequence ID" value="OYQ25112.1"/>
    <property type="molecule type" value="Genomic_DNA"/>
</dbReference>
<sequence>MGDCNMETWVERPHAAGHTSDPEAAAWSLQLPPETAADMAFRLRPISAKPPLTTSNKVVTLP</sequence>
<proteinExistence type="predicted"/>
<dbReference type="AlphaFoldDB" id="A0A255Y7A8"/>
<dbReference type="Proteomes" id="UP000216991">
    <property type="component" value="Unassembled WGS sequence"/>
</dbReference>